<comment type="function">
    <text evidence="1">Catalytic subunit in the complex catalyzing the transfer of N-acetylglucosamine from UDP-N-acetylglucosamine to phosphatidylinositol, the first step of GPI biosynthesis.</text>
</comment>
<dbReference type="CDD" id="cd03796">
    <property type="entry name" value="GT4_PIG-A-like"/>
    <property type="match status" value="1"/>
</dbReference>
<dbReference type="STRING" id="1141098.A0A1Y2DCY1"/>
<dbReference type="EC" id="2.4.1.198" evidence="3"/>
<dbReference type="Pfam" id="PF00534">
    <property type="entry name" value="Glycos_transf_1"/>
    <property type="match status" value="1"/>
</dbReference>
<keyword evidence="12" id="KW-1185">Reference proteome</keyword>
<dbReference type="SUPFAM" id="SSF53756">
    <property type="entry name" value="UDP-Glycosyltransferase/glycogen phosphorylase"/>
    <property type="match status" value="1"/>
</dbReference>
<feature type="domain" description="PIGA GPI anchor biosynthesis" evidence="10">
    <location>
        <begin position="45"/>
        <end position="134"/>
    </location>
</feature>
<keyword evidence="6 11" id="KW-0808">Transferase</keyword>
<evidence type="ECO:0000259" key="10">
    <source>
        <dbReference type="Pfam" id="PF08288"/>
    </source>
</evidence>
<dbReference type="OrthoDB" id="734129at2759"/>
<dbReference type="AlphaFoldDB" id="A0A1Y2DCY1"/>
<comment type="caution">
    <text evidence="11">The sequence shown here is derived from an EMBL/GenBank/DDBJ whole genome shotgun (WGS) entry which is preliminary data.</text>
</comment>
<evidence type="ECO:0000256" key="5">
    <source>
        <dbReference type="ARBA" id="ARBA00022676"/>
    </source>
</evidence>
<evidence type="ECO:0000256" key="8">
    <source>
        <dbReference type="ARBA" id="ARBA00068617"/>
    </source>
</evidence>
<dbReference type="PANTHER" id="PTHR45871">
    <property type="entry name" value="N-ACETYLGLUCOSAMINYL-PHOSPHATIDYLINOSITOL BIOSYNTHETIC PROTEIN"/>
    <property type="match status" value="1"/>
</dbReference>
<dbReference type="InterPro" id="IPR039507">
    <property type="entry name" value="PIG-A/GPI3"/>
</dbReference>
<evidence type="ECO:0000259" key="9">
    <source>
        <dbReference type="Pfam" id="PF00534"/>
    </source>
</evidence>
<dbReference type="Pfam" id="PF08288">
    <property type="entry name" value="PIGA"/>
    <property type="match status" value="1"/>
</dbReference>
<dbReference type="FunFam" id="3.40.50.2000:FF:000053">
    <property type="entry name" value="Phosphatidylinositol N-acetylglucosaminyltransferase GPI3 subunit"/>
    <property type="match status" value="1"/>
</dbReference>
<evidence type="ECO:0000256" key="7">
    <source>
        <dbReference type="ARBA" id="ARBA00032160"/>
    </source>
</evidence>
<dbReference type="PANTHER" id="PTHR45871:SF1">
    <property type="entry name" value="PHOSPHATIDYLINOSITOL N-ACETYLGLUCOSAMINYLTRANSFERASE SUBUNIT A"/>
    <property type="match status" value="1"/>
</dbReference>
<dbReference type="GeneID" id="63773159"/>
<dbReference type="GO" id="GO:0006506">
    <property type="term" value="P:GPI anchor biosynthetic process"/>
    <property type="evidence" value="ECO:0007669"/>
    <property type="project" value="UniProtKB-UniPathway"/>
</dbReference>
<dbReference type="UniPathway" id="UPA00196"/>
<dbReference type="Gene3D" id="3.40.50.2000">
    <property type="entry name" value="Glycogen Phosphorylase B"/>
    <property type="match status" value="2"/>
</dbReference>
<name>A0A1Y2DCY1_9PEZI</name>
<reference evidence="11 12" key="1">
    <citation type="submission" date="2016-07" db="EMBL/GenBank/DDBJ databases">
        <title>Pervasive Adenine N6-methylation of Active Genes in Fungi.</title>
        <authorList>
            <consortium name="DOE Joint Genome Institute"/>
            <person name="Mondo S.J."/>
            <person name="Dannebaum R.O."/>
            <person name="Kuo R.C."/>
            <person name="Labutti K."/>
            <person name="Haridas S."/>
            <person name="Kuo A."/>
            <person name="Salamov A."/>
            <person name="Ahrendt S.R."/>
            <person name="Lipzen A."/>
            <person name="Sullivan W."/>
            <person name="Andreopoulos W.B."/>
            <person name="Clum A."/>
            <person name="Lindquist E."/>
            <person name="Daum C."/>
            <person name="Ramamoorthy G.K."/>
            <person name="Gryganskyi A."/>
            <person name="Culley D."/>
            <person name="Magnuson J.K."/>
            <person name="James T.Y."/>
            <person name="O'Malley M.A."/>
            <person name="Stajich J.E."/>
            <person name="Spatafora J.W."/>
            <person name="Visel A."/>
            <person name="Grigoriev I.V."/>
        </authorList>
    </citation>
    <scope>NUCLEOTIDE SEQUENCE [LARGE SCALE GENOMIC DNA]</scope>
    <source>
        <strain evidence="11 12">CBS 129021</strain>
    </source>
</reference>
<gene>
    <name evidence="11" type="ORF">BCR38DRAFT_355397</name>
</gene>
<dbReference type="InParanoid" id="A0A1Y2DCY1"/>
<protein>
    <recommendedName>
        <fullName evidence="8">Phosphatidylinositol N-acetylglucosaminyltransferase GPI3 subunit</fullName>
        <ecNumber evidence="3">2.4.1.198</ecNumber>
    </recommendedName>
    <alternativeName>
        <fullName evidence="7">GlcNAc-PI synthesis protein</fullName>
    </alternativeName>
</protein>
<feature type="domain" description="Glycosyl transferase family 1" evidence="9">
    <location>
        <begin position="216"/>
        <end position="355"/>
    </location>
</feature>
<dbReference type="FunFam" id="3.40.50.2000:FF:000026">
    <property type="entry name" value="Phosphatidylinositol N-acetylglucosaminyltransferase subunit A"/>
    <property type="match status" value="1"/>
</dbReference>
<evidence type="ECO:0000256" key="6">
    <source>
        <dbReference type="ARBA" id="ARBA00022679"/>
    </source>
</evidence>
<dbReference type="InterPro" id="IPR001296">
    <property type="entry name" value="Glyco_trans_1"/>
</dbReference>
<evidence type="ECO:0000256" key="2">
    <source>
        <dbReference type="ARBA" id="ARBA00004687"/>
    </source>
</evidence>
<dbReference type="InterPro" id="IPR013234">
    <property type="entry name" value="PIGA_GPI_anchor_biosynthesis"/>
</dbReference>
<dbReference type="Proteomes" id="UP000193689">
    <property type="component" value="Unassembled WGS sequence"/>
</dbReference>
<keyword evidence="4" id="KW-0337">GPI-anchor biosynthesis</keyword>
<dbReference type="EMBL" id="MCFJ01000021">
    <property type="protein sequence ID" value="ORY56966.1"/>
    <property type="molecule type" value="Genomic_DNA"/>
</dbReference>
<keyword evidence="5" id="KW-0328">Glycosyltransferase</keyword>
<organism evidence="11 12">
    <name type="scientific">Pseudomassariella vexata</name>
    <dbReference type="NCBI Taxonomy" id="1141098"/>
    <lineage>
        <taxon>Eukaryota</taxon>
        <taxon>Fungi</taxon>
        <taxon>Dikarya</taxon>
        <taxon>Ascomycota</taxon>
        <taxon>Pezizomycotina</taxon>
        <taxon>Sordariomycetes</taxon>
        <taxon>Xylariomycetidae</taxon>
        <taxon>Amphisphaeriales</taxon>
        <taxon>Pseudomassariaceae</taxon>
        <taxon>Pseudomassariella</taxon>
    </lineage>
</organism>
<evidence type="ECO:0000256" key="3">
    <source>
        <dbReference type="ARBA" id="ARBA00012420"/>
    </source>
</evidence>
<dbReference type="RefSeq" id="XP_040710433.1">
    <property type="nucleotide sequence ID" value="XM_040856947.1"/>
</dbReference>
<evidence type="ECO:0000313" key="11">
    <source>
        <dbReference type="EMBL" id="ORY56966.1"/>
    </source>
</evidence>
<sequence>MSHRTYNIAMVSDFFFPQPGGVESHIYQLATKLVDRGHKIIIVTHAYEDRKGIRYLTNGIKVYHVPFAVIYRSATFPTVFSFFPLFRNIMIREQIEIVHGHASLSSLCHEALLHARTMGLRTVFTDHSLYGFADAASILTNKLLKFTLSDVDHIICVSHTCKENTVLRAALDPLMVSVIPNAVVSENFRPLNYPAEPPAPGAAFKQTPPAHQLGSNDPITIVVISRLFYNKGIDLLTASIPRILENHPNTRFVIAGSGPKAIDLEQMIEQNVLQDKVEMLGPVRHDQVRDIMVCGHIYLHPSLTEAFGTVIVEAASCGLYVVCTAVGGIPEVLPGHMTVFANPEEESIVTAMGKAIAALRANKVRTERFHDQVKAMYSWDNIAKRTERVYRGITGDISESEFYGYDERNAAEWSATRGRSGVRSFALIDRLKRYYGCGVWAGKLFCLCVVIDYLIFLFCEWWWPRDRIDIAADWPRKQLQSDDEDEKA</sequence>
<evidence type="ECO:0000256" key="1">
    <source>
        <dbReference type="ARBA" id="ARBA00003265"/>
    </source>
</evidence>
<comment type="pathway">
    <text evidence="2">Glycolipid biosynthesis; glycosylphosphatidylinositol-anchor biosynthesis.</text>
</comment>
<evidence type="ECO:0000313" key="12">
    <source>
        <dbReference type="Proteomes" id="UP000193689"/>
    </source>
</evidence>
<proteinExistence type="predicted"/>
<dbReference type="GO" id="GO:0000506">
    <property type="term" value="C:glycosylphosphatidylinositol-N-acetylglucosaminyltransferase (GPI-GnT) complex"/>
    <property type="evidence" value="ECO:0007669"/>
    <property type="project" value="InterPro"/>
</dbReference>
<dbReference type="GO" id="GO:0017176">
    <property type="term" value="F:phosphatidylinositol N-acetylglucosaminyltransferase activity"/>
    <property type="evidence" value="ECO:0007669"/>
    <property type="project" value="UniProtKB-EC"/>
</dbReference>
<accession>A0A1Y2DCY1</accession>
<evidence type="ECO:0000256" key="4">
    <source>
        <dbReference type="ARBA" id="ARBA00022502"/>
    </source>
</evidence>
<dbReference type="FunCoup" id="A0A1Y2DCY1">
    <property type="interactions" value="447"/>
</dbReference>